<sequence>MSRAFTLIELLVAIAIVALLTAMLLPVLTKARESARKSVCQSNLRQIGVAFGLYTSDHDGFYPCNGDPNLWMGRNWRVVIQAYLPGGQMRSLPPGYSQPLTVRHSDVLLCPSDERAIQVWERTSYAYSASFFHTSDQINSLADKLRNSNCANWQAIVLALRNLPPIPQSEAAVAYPTQKALSAEWLSNHEKFVGDCGFWSWDGSANYLFADGHVKFLRRRQISPAVNDLPDINLTKDGIAGKDLP</sequence>
<dbReference type="InterPro" id="IPR012902">
    <property type="entry name" value="N_methyl_site"/>
</dbReference>
<evidence type="ECO:0000256" key="1">
    <source>
        <dbReference type="ARBA" id="ARBA00022481"/>
    </source>
</evidence>
<evidence type="ECO:0000313" key="4">
    <source>
        <dbReference type="Proteomes" id="UP001204798"/>
    </source>
</evidence>
<proteinExistence type="predicted"/>
<feature type="domain" description="DUF1559" evidence="2">
    <location>
        <begin position="30"/>
        <end position="123"/>
    </location>
</feature>
<dbReference type="Pfam" id="PF07596">
    <property type="entry name" value="SBP_bac_10"/>
    <property type="match status" value="1"/>
</dbReference>
<dbReference type="InterPro" id="IPR045584">
    <property type="entry name" value="Pilin-like"/>
</dbReference>
<keyword evidence="4" id="KW-1185">Reference proteome</keyword>
<evidence type="ECO:0000259" key="2">
    <source>
        <dbReference type="Pfam" id="PF07596"/>
    </source>
</evidence>
<name>A0ABT2EMB4_9BACT</name>
<dbReference type="InterPro" id="IPR027558">
    <property type="entry name" value="Pre_pil_HX9DG_C"/>
</dbReference>
<dbReference type="PANTHER" id="PTHR30093:SF2">
    <property type="entry name" value="TYPE II SECRETION SYSTEM PROTEIN H"/>
    <property type="match status" value="1"/>
</dbReference>
<dbReference type="Proteomes" id="UP001204798">
    <property type="component" value="Unassembled WGS sequence"/>
</dbReference>
<protein>
    <submittedName>
        <fullName evidence="3">Prepilin-type N-terminal cleavage/methylation domain-containing protein/prepilin-type processing-associated H-X9-DG protein</fullName>
    </submittedName>
</protein>
<dbReference type="Gene3D" id="3.30.700.10">
    <property type="entry name" value="Glycoprotein, Type 4 Pilin"/>
    <property type="match status" value="1"/>
</dbReference>
<dbReference type="RefSeq" id="WP_259095223.1">
    <property type="nucleotide sequence ID" value="NZ_CP130454.1"/>
</dbReference>
<evidence type="ECO:0000313" key="3">
    <source>
        <dbReference type="EMBL" id="MCS3919094.1"/>
    </source>
</evidence>
<dbReference type="NCBIfam" id="TIGR02532">
    <property type="entry name" value="IV_pilin_GFxxxE"/>
    <property type="match status" value="1"/>
</dbReference>
<dbReference type="EMBL" id="JANUCP010000002">
    <property type="protein sequence ID" value="MCS3919094.1"/>
    <property type="molecule type" value="Genomic_DNA"/>
</dbReference>
<dbReference type="PRINTS" id="PR00813">
    <property type="entry name" value="BCTERIALGSPG"/>
</dbReference>
<dbReference type="InterPro" id="IPR011453">
    <property type="entry name" value="DUF1559"/>
</dbReference>
<comment type="caution">
    <text evidence="3">The sequence shown here is derived from an EMBL/GenBank/DDBJ whole genome shotgun (WGS) entry which is preliminary data.</text>
</comment>
<dbReference type="PANTHER" id="PTHR30093">
    <property type="entry name" value="GENERAL SECRETION PATHWAY PROTEIN G"/>
    <property type="match status" value="1"/>
</dbReference>
<dbReference type="Pfam" id="PF07963">
    <property type="entry name" value="N_methyl"/>
    <property type="match status" value="1"/>
</dbReference>
<keyword evidence="1" id="KW-0488">Methylation</keyword>
<reference evidence="3 4" key="1">
    <citation type="submission" date="2022-08" db="EMBL/GenBank/DDBJ databases">
        <title>Bacterial and archaeal communities from various locations to study Microbial Dark Matter (Phase II).</title>
        <authorList>
            <person name="Stepanauskas R."/>
        </authorList>
    </citation>
    <scope>NUCLEOTIDE SEQUENCE [LARGE SCALE GENOMIC DNA]</scope>
    <source>
        <strain evidence="3 4">PD1</strain>
    </source>
</reference>
<accession>A0ABT2EMB4</accession>
<dbReference type="SUPFAM" id="SSF54523">
    <property type="entry name" value="Pili subunits"/>
    <property type="match status" value="1"/>
</dbReference>
<organism evidence="3 4">
    <name type="scientific">Candidatus Fervidibacter sacchari</name>
    <dbReference type="NCBI Taxonomy" id="1448929"/>
    <lineage>
        <taxon>Bacteria</taxon>
        <taxon>Candidatus Fervidibacterota</taxon>
        <taxon>Candidatus Fervidibacter</taxon>
    </lineage>
</organism>
<dbReference type="NCBIfam" id="TIGR04294">
    <property type="entry name" value="pre_pil_HX9DG"/>
    <property type="match status" value="1"/>
</dbReference>
<gene>
    <name evidence="3" type="ORF">M2350_001494</name>
</gene>
<dbReference type="InterPro" id="IPR000983">
    <property type="entry name" value="Bac_GSPG_pilin"/>
</dbReference>